<keyword evidence="2" id="KW-0805">Transcription regulation</keyword>
<protein>
    <submittedName>
        <fullName evidence="6">LacI family transcriptional regulator</fullName>
    </submittedName>
</protein>
<reference evidence="6 7" key="1">
    <citation type="submission" date="2020-02" db="EMBL/GenBank/DDBJ databases">
        <title>Paenibacillus sp. nov., isolated from rhizosphere soil of tomato.</title>
        <authorList>
            <person name="Weon H.-Y."/>
            <person name="Lee S.A."/>
        </authorList>
    </citation>
    <scope>NUCLEOTIDE SEQUENCE [LARGE SCALE GENOMIC DNA]</scope>
    <source>
        <strain evidence="6 7">14171R-81</strain>
    </source>
</reference>
<dbReference type="Gene3D" id="3.40.50.2300">
    <property type="match status" value="2"/>
</dbReference>
<evidence type="ECO:0000256" key="2">
    <source>
        <dbReference type="ARBA" id="ARBA00023015"/>
    </source>
</evidence>
<dbReference type="Gene3D" id="1.10.260.40">
    <property type="entry name" value="lambda repressor-like DNA-binding domains"/>
    <property type="match status" value="1"/>
</dbReference>
<keyword evidence="7" id="KW-1185">Reference proteome</keyword>
<evidence type="ECO:0000313" key="6">
    <source>
        <dbReference type="EMBL" id="QHW30567.1"/>
    </source>
</evidence>
<dbReference type="CDD" id="cd19974">
    <property type="entry name" value="PBP1_LacI-like"/>
    <property type="match status" value="1"/>
</dbReference>
<dbReference type="CDD" id="cd01392">
    <property type="entry name" value="HTH_LacI"/>
    <property type="match status" value="1"/>
</dbReference>
<dbReference type="Proteomes" id="UP000479114">
    <property type="component" value="Chromosome"/>
</dbReference>
<gene>
    <name evidence="6" type="ORF">GZH47_06670</name>
</gene>
<organism evidence="6 7">
    <name type="scientific">Paenibacillus rhizovicinus</name>
    <dbReference type="NCBI Taxonomy" id="2704463"/>
    <lineage>
        <taxon>Bacteria</taxon>
        <taxon>Bacillati</taxon>
        <taxon>Bacillota</taxon>
        <taxon>Bacilli</taxon>
        <taxon>Bacillales</taxon>
        <taxon>Paenibacillaceae</taxon>
        <taxon>Paenibacillus</taxon>
    </lineage>
</organism>
<dbReference type="PANTHER" id="PTHR30146">
    <property type="entry name" value="LACI-RELATED TRANSCRIPTIONAL REPRESSOR"/>
    <property type="match status" value="1"/>
</dbReference>
<feature type="domain" description="HTH lacI-type" evidence="5">
    <location>
        <begin position="4"/>
        <end position="78"/>
    </location>
</feature>
<dbReference type="KEGG" id="prz:GZH47_06670"/>
<sequence length="363" mass="40261">MPKKITTSDISLSLGISRNTVSKALNDHPSITVETKRKVIEQAIAMGYKKIKPSVSGQPPETAGKLKSIAYITKHQLHHGIGFWMNVMSGVEQILSSNGYEMKISFIKDEDIQSLALPAVLTNNDIDGFIVAGSMVKPYTDKLMELPMPKVFININPEFSLSGLQADVVFMENEDSVYRITRHLIAAGHSSIGFIGDISSCRSFMERWFGFQRAHFDTDRSVDPAYCILAPSPDGYQQYEGLARSLKELRSLPTAFVCVNDKIAIHVIRYANETGKSVPQDIAVSGFDQIEEASLLGFTLTTVANDELQLGLRATEQLLQRLNKPDRAFETIRLATSVVFGESTSSSNQRMTERMTDQVADTR</sequence>
<keyword evidence="4" id="KW-0804">Transcription</keyword>
<evidence type="ECO:0000313" key="7">
    <source>
        <dbReference type="Proteomes" id="UP000479114"/>
    </source>
</evidence>
<dbReference type="InterPro" id="IPR046335">
    <property type="entry name" value="LacI/GalR-like_sensor"/>
</dbReference>
<proteinExistence type="predicted"/>
<dbReference type="SMART" id="SM00354">
    <property type="entry name" value="HTH_LACI"/>
    <property type="match status" value="1"/>
</dbReference>
<evidence type="ECO:0000256" key="3">
    <source>
        <dbReference type="ARBA" id="ARBA00023125"/>
    </source>
</evidence>
<evidence type="ECO:0000259" key="5">
    <source>
        <dbReference type="SMART" id="SM00354"/>
    </source>
</evidence>
<dbReference type="PANTHER" id="PTHR30146:SF148">
    <property type="entry name" value="HTH-TYPE TRANSCRIPTIONAL REPRESSOR PURR-RELATED"/>
    <property type="match status" value="1"/>
</dbReference>
<dbReference type="GO" id="GO:0000976">
    <property type="term" value="F:transcription cis-regulatory region binding"/>
    <property type="evidence" value="ECO:0007669"/>
    <property type="project" value="TreeGrafter"/>
</dbReference>
<dbReference type="Pfam" id="PF13377">
    <property type="entry name" value="Peripla_BP_3"/>
    <property type="match status" value="1"/>
</dbReference>
<dbReference type="SUPFAM" id="SSF47413">
    <property type="entry name" value="lambda repressor-like DNA-binding domains"/>
    <property type="match status" value="1"/>
</dbReference>
<dbReference type="SUPFAM" id="SSF53822">
    <property type="entry name" value="Periplasmic binding protein-like I"/>
    <property type="match status" value="1"/>
</dbReference>
<name>A0A6C0NWI6_9BACL</name>
<dbReference type="RefSeq" id="WP_162639357.1">
    <property type="nucleotide sequence ID" value="NZ_CP048286.1"/>
</dbReference>
<keyword evidence="3" id="KW-0238">DNA-binding</keyword>
<evidence type="ECO:0000256" key="1">
    <source>
        <dbReference type="ARBA" id="ARBA00022491"/>
    </source>
</evidence>
<accession>A0A6C0NWI6</accession>
<keyword evidence="1" id="KW-0678">Repressor</keyword>
<dbReference type="EMBL" id="CP048286">
    <property type="protein sequence ID" value="QHW30567.1"/>
    <property type="molecule type" value="Genomic_DNA"/>
</dbReference>
<evidence type="ECO:0000256" key="4">
    <source>
        <dbReference type="ARBA" id="ARBA00023163"/>
    </source>
</evidence>
<dbReference type="GO" id="GO:0003700">
    <property type="term" value="F:DNA-binding transcription factor activity"/>
    <property type="evidence" value="ECO:0007669"/>
    <property type="project" value="TreeGrafter"/>
</dbReference>
<dbReference type="InterPro" id="IPR010982">
    <property type="entry name" value="Lambda_DNA-bd_dom_sf"/>
</dbReference>
<dbReference type="InterPro" id="IPR000843">
    <property type="entry name" value="HTH_LacI"/>
</dbReference>
<dbReference type="AlphaFoldDB" id="A0A6C0NWI6"/>
<dbReference type="InterPro" id="IPR028082">
    <property type="entry name" value="Peripla_BP_I"/>
</dbReference>